<organism evidence="1 2">
    <name type="scientific">Vibrio astriarenae</name>
    <dbReference type="NCBI Taxonomy" id="1481923"/>
    <lineage>
        <taxon>Bacteria</taxon>
        <taxon>Pseudomonadati</taxon>
        <taxon>Pseudomonadota</taxon>
        <taxon>Gammaproteobacteria</taxon>
        <taxon>Vibrionales</taxon>
        <taxon>Vibrionaceae</taxon>
        <taxon>Vibrio</taxon>
    </lineage>
</organism>
<dbReference type="KEGG" id="vas:GT360_21315"/>
<sequence>MFKRFFTRNHSEKSRMIEESVYEIVADELSRDEKRPGLWAKAMALSEGDKDKVESIYIKLRAISISDEMKLKQEAEDLASKAILDEKKRQTHDPYGGEQVNKGRFAIYIKNERYHVVDTDDFFSPDEINDLLKCGYKYVTNVQASSKEEALYKV</sequence>
<evidence type="ECO:0000313" key="2">
    <source>
        <dbReference type="Proteomes" id="UP000464262"/>
    </source>
</evidence>
<dbReference type="RefSeq" id="WP_164650980.1">
    <property type="nucleotide sequence ID" value="NZ_CP047476.1"/>
</dbReference>
<accession>A0A7Z2YGA7</accession>
<keyword evidence="2" id="KW-1185">Reference proteome</keyword>
<gene>
    <name evidence="1" type="ORF">GT360_21315</name>
</gene>
<reference evidence="1 2" key="1">
    <citation type="submission" date="2020-01" db="EMBL/GenBank/DDBJ databases">
        <title>Whole genome and functional gene identification of agarase of Vibrio HN897.</title>
        <authorList>
            <person name="Liu Y."/>
            <person name="Zhao Z."/>
        </authorList>
    </citation>
    <scope>NUCLEOTIDE SEQUENCE [LARGE SCALE GENOMIC DNA]</scope>
    <source>
        <strain evidence="1 2">HN897</strain>
    </source>
</reference>
<proteinExistence type="predicted"/>
<protein>
    <submittedName>
        <fullName evidence="1">Uncharacterized protein</fullName>
    </submittedName>
</protein>
<evidence type="ECO:0000313" key="1">
    <source>
        <dbReference type="EMBL" id="QIA66034.1"/>
    </source>
</evidence>
<dbReference type="AlphaFoldDB" id="A0A7Z2YGA7"/>
<dbReference type="Proteomes" id="UP000464262">
    <property type="component" value="Chromosome 2"/>
</dbReference>
<name>A0A7Z2YGA7_9VIBR</name>
<dbReference type="EMBL" id="CP047476">
    <property type="protein sequence ID" value="QIA66034.1"/>
    <property type="molecule type" value="Genomic_DNA"/>
</dbReference>